<sequence>MKKMGMFRICLESFFIMNENLKGGEAILYSRRRHTPVFDTKTVCVPSV</sequence>
<gene>
    <name evidence="1" type="ORF">LYSIN_02963</name>
</gene>
<accession>A0A2S5D527</accession>
<keyword evidence="2" id="KW-1185">Reference proteome</keyword>
<comment type="caution">
    <text evidence="1">The sequence shown here is derived from an EMBL/GenBank/DDBJ whole genome shotgun (WGS) entry which is preliminary data.</text>
</comment>
<proteinExistence type="predicted"/>
<dbReference type="Proteomes" id="UP000237319">
    <property type="component" value="Unassembled WGS sequence"/>
</dbReference>
<dbReference type="EMBL" id="PGLV01000001">
    <property type="protein sequence ID" value="POZ58179.1"/>
    <property type="molecule type" value="Genomic_DNA"/>
</dbReference>
<dbReference type="AlphaFoldDB" id="A0A2S5D527"/>
<name>A0A2S5D527_LYSSH</name>
<protein>
    <submittedName>
        <fullName evidence="1">Uncharacterized protein</fullName>
    </submittedName>
</protein>
<reference evidence="1 2" key="1">
    <citation type="submission" date="2017-11" db="EMBL/GenBank/DDBJ databases">
        <title>Genome sequence of Lysinibacillus sphaericus, a lignin-degrading bacteria isolated from municipal solid waste soil.</title>
        <authorList>
            <person name="Persinoti G.F."/>
            <person name="Paixao D.A."/>
            <person name="Bugg T.D."/>
            <person name="Squina F.M."/>
        </authorList>
    </citation>
    <scope>NUCLEOTIDE SEQUENCE [LARGE SCALE GENOMIC DNA]</scope>
    <source>
        <strain evidence="1 2">A1</strain>
    </source>
</reference>
<evidence type="ECO:0000313" key="1">
    <source>
        <dbReference type="EMBL" id="POZ58179.1"/>
    </source>
</evidence>
<evidence type="ECO:0000313" key="2">
    <source>
        <dbReference type="Proteomes" id="UP000237319"/>
    </source>
</evidence>
<organism evidence="1 2">
    <name type="scientific">Lysinibacillus sphaericus</name>
    <name type="common">Bacillus sphaericus</name>
    <dbReference type="NCBI Taxonomy" id="1421"/>
    <lineage>
        <taxon>Bacteria</taxon>
        <taxon>Bacillati</taxon>
        <taxon>Bacillota</taxon>
        <taxon>Bacilli</taxon>
        <taxon>Bacillales</taxon>
        <taxon>Bacillaceae</taxon>
        <taxon>Lysinibacillus</taxon>
    </lineage>
</organism>